<sequence>MFSETVTQFLSQYLDRKGSEHSSNSLCVSSAFFVAIVTWKVWRVWKFTLKPALYSEDPKEYPYLDQAEEHQIHLMEQAVSQTHYLDPGKHREDLAPDTLPRGLSEACIKRRFSAMYSTKSSRTSATSSASSTTIVGK</sequence>
<organism evidence="1 2">
    <name type="scientific">Monilinia laxa</name>
    <name type="common">Brown rot fungus</name>
    <name type="synonym">Sclerotinia laxa</name>
    <dbReference type="NCBI Taxonomy" id="61186"/>
    <lineage>
        <taxon>Eukaryota</taxon>
        <taxon>Fungi</taxon>
        <taxon>Dikarya</taxon>
        <taxon>Ascomycota</taxon>
        <taxon>Pezizomycotina</taxon>
        <taxon>Leotiomycetes</taxon>
        <taxon>Helotiales</taxon>
        <taxon>Sclerotiniaceae</taxon>
        <taxon>Monilinia</taxon>
    </lineage>
</organism>
<comment type="caution">
    <text evidence="1">The sequence shown here is derived from an EMBL/GenBank/DDBJ whole genome shotgun (WGS) entry which is preliminary data.</text>
</comment>
<dbReference type="OrthoDB" id="1470350at2759"/>
<evidence type="ECO:0000313" key="2">
    <source>
        <dbReference type="Proteomes" id="UP000326757"/>
    </source>
</evidence>
<dbReference type="EMBL" id="VIGI01000012">
    <property type="protein sequence ID" value="KAB8293008.1"/>
    <property type="molecule type" value="Genomic_DNA"/>
</dbReference>
<dbReference type="AlphaFoldDB" id="A0A5N6JUG5"/>
<reference evidence="1 2" key="1">
    <citation type="submission" date="2019-06" db="EMBL/GenBank/DDBJ databases">
        <title>Genome Sequence of the Brown Rot Fungal Pathogen Monilinia laxa.</title>
        <authorList>
            <person name="De Miccolis Angelini R.M."/>
            <person name="Landi L."/>
            <person name="Abate D."/>
            <person name="Pollastro S."/>
            <person name="Romanazzi G."/>
            <person name="Faretra F."/>
        </authorList>
    </citation>
    <scope>NUCLEOTIDE SEQUENCE [LARGE SCALE GENOMIC DNA]</scope>
    <source>
        <strain evidence="1 2">Mlax316</strain>
    </source>
</reference>
<keyword evidence="2" id="KW-1185">Reference proteome</keyword>
<proteinExistence type="predicted"/>
<dbReference type="Proteomes" id="UP000326757">
    <property type="component" value="Unassembled WGS sequence"/>
</dbReference>
<name>A0A5N6JUG5_MONLA</name>
<gene>
    <name evidence="1" type="ORF">EYC80_007370</name>
</gene>
<accession>A0A5N6JUG5</accession>
<protein>
    <submittedName>
        <fullName evidence="1">Uncharacterized protein</fullName>
    </submittedName>
</protein>
<evidence type="ECO:0000313" key="1">
    <source>
        <dbReference type="EMBL" id="KAB8293008.1"/>
    </source>
</evidence>